<proteinExistence type="predicted"/>
<dbReference type="EMBL" id="LAZR01056939">
    <property type="protein sequence ID" value="KKK73101.1"/>
    <property type="molecule type" value="Genomic_DNA"/>
</dbReference>
<name>A0A0F9ALL6_9ZZZZ</name>
<organism evidence="1">
    <name type="scientific">marine sediment metagenome</name>
    <dbReference type="NCBI Taxonomy" id="412755"/>
    <lineage>
        <taxon>unclassified sequences</taxon>
        <taxon>metagenomes</taxon>
        <taxon>ecological metagenomes</taxon>
    </lineage>
</organism>
<comment type="caution">
    <text evidence="1">The sequence shown here is derived from an EMBL/GenBank/DDBJ whole genome shotgun (WGS) entry which is preliminary data.</text>
</comment>
<reference evidence="1" key="1">
    <citation type="journal article" date="2015" name="Nature">
        <title>Complex archaea that bridge the gap between prokaryotes and eukaryotes.</title>
        <authorList>
            <person name="Spang A."/>
            <person name="Saw J.H."/>
            <person name="Jorgensen S.L."/>
            <person name="Zaremba-Niedzwiedzka K."/>
            <person name="Martijn J."/>
            <person name="Lind A.E."/>
            <person name="van Eijk R."/>
            <person name="Schleper C."/>
            <person name="Guy L."/>
            <person name="Ettema T.J."/>
        </authorList>
    </citation>
    <scope>NUCLEOTIDE SEQUENCE</scope>
</reference>
<sequence length="55" mass="6131">MAKVYYVEEEAAEKLGVAIEKLADLAREVTVDQADPDYEIVEAPPRVEYEAQAFG</sequence>
<gene>
    <name evidence="1" type="ORF">LCGC14_2897190</name>
</gene>
<accession>A0A0F9ALL6</accession>
<evidence type="ECO:0000313" key="1">
    <source>
        <dbReference type="EMBL" id="KKK73101.1"/>
    </source>
</evidence>
<dbReference type="AlphaFoldDB" id="A0A0F9ALL6"/>
<protein>
    <submittedName>
        <fullName evidence="1">Uncharacterized protein</fullName>
    </submittedName>
</protein>
<feature type="non-terminal residue" evidence="1">
    <location>
        <position position="55"/>
    </location>
</feature>